<comment type="catalytic activity">
    <reaction evidence="7">
        <text>L-threonyl-[protein] + ATP = O-phospho-L-threonyl-[protein] + ADP + H(+)</text>
        <dbReference type="Rhea" id="RHEA:46608"/>
        <dbReference type="Rhea" id="RHEA-COMP:11060"/>
        <dbReference type="Rhea" id="RHEA-COMP:11605"/>
        <dbReference type="ChEBI" id="CHEBI:15378"/>
        <dbReference type="ChEBI" id="CHEBI:30013"/>
        <dbReference type="ChEBI" id="CHEBI:30616"/>
        <dbReference type="ChEBI" id="CHEBI:61977"/>
        <dbReference type="ChEBI" id="CHEBI:456216"/>
        <dbReference type="EC" id="2.7.11.1"/>
    </reaction>
</comment>
<feature type="compositionally biased region" description="Polar residues" evidence="10">
    <location>
        <begin position="1"/>
        <end position="11"/>
    </location>
</feature>
<dbReference type="PROSITE" id="PS50032">
    <property type="entry name" value="KA1"/>
    <property type="match status" value="1"/>
</dbReference>
<accession>A0A427Y0E2</accession>
<feature type="compositionally biased region" description="Polar residues" evidence="10">
    <location>
        <begin position="945"/>
        <end position="972"/>
    </location>
</feature>
<dbReference type="Gene3D" id="3.30.310.80">
    <property type="entry name" value="Kinase associated domain 1, KA1"/>
    <property type="match status" value="1"/>
</dbReference>
<evidence type="ECO:0000256" key="10">
    <source>
        <dbReference type="SAM" id="MobiDB-lite"/>
    </source>
</evidence>
<dbReference type="SUPFAM" id="SSF103243">
    <property type="entry name" value="KA1-like"/>
    <property type="match status" value="1"/>
</dbReference>
<dbReference type="InterPro" id="IPR028375">
    <property type="entry name" value="KA1/Ssp2_C"/>
</dbReference>
<feature type="binding site" evidence="9">
    <location>
        <position position="224"/>
    </location>
    <ligand>
        <name>ATP</name>
        <dbReference type="ChEBI" id="CHEBI:30616"/>
    </ligand>
</feature>
<dbReference type="GO" id="GO:0005737">
    <property type="term" value="C:cytoplasm"/>
    <property type="evidence" value="ECO:0007669"/>
    <property type="project" value="TreeGrafter"/>
</dbReference>
<evidence type="ECO:0000256" key="5">
    <source>
        <dbReference type="ARBA" id="ARBA00022777"/>
    </source>
</evidence>
<dbReference type="GO" id="GO:0004674">
    <property type="term" value="F:protein serine/threonine kinase activity"/>
    <property type="evidence" value="ECO:0007669"/>
    <property type="project" value="UniProtKB-KW"/>
</dbReference>
<feature type="region of interest" description="Disordered" evidence="10">
    <location>
        <begin position="1231"/>
        <end position="1254"/>
    </location>
</feature>
<keyword evidence="4 9" id="KW-0547">Nucleotide-binding</keyword>
<evidence type="ECO:0000256" key="3">
    <source>
        <dbReference type="ARBA" id="ARBA00022679"/>
    </source>
</evidence>
<dbReference type="InterPro" id="IPR017441">
    <property type="entry name" value="Protein_kinase_ATP_BS"/>
</dbReference>
<keyword evidence="3" id="KW-0808">Transferase</keyword>
<evidence type="ECO:0000313" key="14">
    <source>
        <dbReference type="Proteomes" id="UP000279236"/>
    </source>
</evidence>
<feature type="compositionally biased region" description="Pro residues" evidence="10">
    <location>
        <begin position="813"/>
        <end position="826"/>
    </location>
</feature>
<comment type="caution">
    <text evidence="13">The sequence shown here is derived from an EMBL/GenBank/DDBJ whole genome shotgun (WGS) entry which is preliminary data.</text>
</comment>
<dbReference type="FunFam" id="1.10.510.10:FF:000636">
    <property type="entry name" value="Non-specific serine/threonine protein kinase"/>
    <property type="match status" value="1"/>
</dbReference>
<feature type="compositionally biased region" description="Polar residues" evidence="10">
    <location>
        <begin position="851"/>
        <end position="887"/>
    </location>
</feature>
<organism evidence="13 14">
    <name type="scientific">Apiotrichum porosum</name>
    <dbReference type="NCBI Taxonomy" id="105984"/>
    <lineage>
        <taxon>Eukaryota</taxon>
        <taxon>Fungi</taxon>
        <taxon>Dikarya</taxon>
        <taxon>Basidiomycota</taxon>
        <taxon>Agaricomycotina</taxon>
        <taxon>Tremellomycetes</taxon>
        <taxon>Trichosporonales</taxon>
        <taxon>Trichosporonaceae</taxon>
        <taxon>Apiotrichum</taxon>
    </lineage>
</organism>
<dbReference type="PROSITE" id="PS50011">
    <property type="entry name" value="PROTEIN_KINASE_DOM"/>
    <property type="match status" value="1"/>
</dbReference>
<feature type="compositionally biased region" description="Basic and acidic residues" evidence="10">
    <location>
        <begin position="754"/>
        <end position="766"/>
    </location>
</feature>
<dbReference type="SMART" id="SM00220">
    <property type="entry name" value="S_TKc"/>
    <property type="match status" value="1"/>
</dbReference>
<feature type="domain" description="KA1" evidence="12">
    <location>
        <begin position="1325"/>
        <end position="1375"/>
    </location>
</feature>
<proteinExistence type="predicted"/>
<feature type="compositionally biased region" description="Low complexity" evidence="10">
    <location>
        <begin position="90"/>
        <end position="104"/>
    </location>
</feature>
<dbReference type="GeneID" id="39590587"/>
<gene>
    <name evidence="13" type="ORF">EHS24_006044</name>
</gene>
<dbReference type="PANTHER" id="PTHR24346">
    <property type="entry name" value="MAP/MICROTUBULE AFFINITY-REGULATING KINASE"/>
    <property type="match status" value="1"/>
</dbReference>
<dbReference type="Gene3D" id="1.10.510.10">
    <property type="entry name" value="Transferase(Phosphotransferase) domain 1"/>
    <property type="match status" value="1"/>
</dbReference>
<feature type="region of interest" description="Disordered" evidence="10">
    <location>
        <begin position="1125"/>
        <end position="1151"/>
    </location>
</feature>
<evidence type="ECO:0000256" key="6">
    <source>
        <dbReference type="ARBA" id="ARBA00022840"/>
    </source>
</evidence>
<name>A0A427Y0E2_9TREE</name>
<evidence type="ECO:0000256" key="9">
    <source>
        <dbReference type="PROSITE-ProRule" id="PRU10141"/>
    </source>
</evidence>
<feature type="region of interest" description="Disordered" evidence="10">
    <location>
        <begin position="1"/>
        <end position="155"/>
    </location>
</feature>
<dbReference type="PANTHER" id="PTHR24346:SF110">
    <property type="entry name" value="NON-SPECIFIC SERINE_THREONINE PROTEIN KINASE"/>
    <property type="match status" value="1"/>
</dbReference>
<keyword evidence="6 9" id="KW-0067">ATP-binding</keyword>
<comment type="catalytic activity">
    <reaction evidence="8">
        <text>L-seryl-[protein] + ATP = O-phospho-L-seryl-[protein] + ADP + H(+)</text>
        <dbReference type="Rhea" id="RHEA:17989"/>
        <dbReference type="Rhea" id="RHEA-COMP:9863"/>
        <dbReference type="Rhea" id="RHEA-COMP:11604"/>
        <dbReference type="ChEBI" id="CHEBI:15378"/>
        <dbReference type="ChEBI" id="CHEBI:29999"/>
        <dbReference type="ChEBI" id="CHEBI:30616"/>
        <dbReference type="ChEBI" id="CHEBI:83421"/>
        <dbReference type="ChEBI" id="CHEBI:456216"/>
        <dbReference type="EC" id="2.7.11.1"/>
    </reaction>
</comment>
<feature type="compositionally biased region" description="Polar residues" evidence="10">
    <location>
        <begin position="901"/>
        <end position="917"/>
    </location>
</feature>
<feature type="compositionally biased region" description="Polar residues" evidence="10">
    <location>
        <begin position="924"/>
        <end position="934"/>
    </location>
</feature>
<feature type="compositionally biased region" description="Low complexity" evidence="10">
    <location>
        <begin position="132"/>
        <end position="143"/>
    </location>
</feature>
<feature type="compositionally biased region" description="Low complexity" evidence="10">
    <location>
        <begin position="998"/>
        <end position="1013"/>
    </location>
</feature>
<dbReference type="STRING" id="105984.A0A427Y0E2"/>
<dbReference type="OrthoDB" id="193931at2759"/>
<dbReference type="Pfam" id="PF00069">
    <property type="entry name" value="Pkinase"/>
    <property type="match status" value="1"/>
</dbReference>
<feature type="region of interest" description="Disordered" evidence="10">
    <location>
        <begin position="652"/>
        <end position="974"/>
    </location>
</feature>
<dbReference type="GO" id="GO:0005524">
    <property type="term" value="F:ATP binding"/>
    <property type="evidence" value="ECO:0007669"/>
    <property type="project" value="UniProtKB-UniRule"/>
</dbReference>
<dbReference type="InterPro" id="IPR001772">
    <property type="entry name" value="KA1_dom"/>
</dbReference>
<evidence type="ECO:0000259" key="11">
    <source>
        <dbReference type="PROSITE" id="PS50011"/>
    </source>
</evidence>
<keyword evidence="5" id="KW-0418">Kinase</keyword>
<evidence type="ECO:0000256" key="7">
    <source>
        <dbReference type="ARBA" id="ARBA00047899"/>
    </source>
</evidence>
<feature type="domain" description="Protein kinase" evidence="11">
    <location>
        <begin position="195"/>
        <end position="457"/>
    </location>
</feature>
<evidence type="ECO:0000256" key="1">
    <source>
        <dbReference type="ARBA" id="ARBA00012513"/>
    </source>
</evidence>
<dbReference type="GO" id="GO:0035556">
    <property type="term" value="P:intracellular signal transduction"/>
    <property type="evidence" value="ECO:0007669"/>
    <property type="project" value="TreeGrafter"/>
</dbReference>
<protein>
    <recommendedName>
        <fullName evidence="1">non-specific serine/threonine protein kinase</fullName>
        <ecNumber evidence="1">2.7.11.1</ecNumber>
    </recommendedName>
</protein>
<keyword evidence="14" id="KW-1185">Reference proteome</keyword>
<feature type="compositionally biased region" description="Acidic residues" evidence="10">
    <location>
        <begin position="682"/>
        <end position="692"/>
    </location>
</feature>
<dbReference type="InterPro" id="IPR008271">
    <property type="entry name" value="Ser/Thr_kinase_AS"/>
</dbReference>
<dbReference type="FunFam" id="3.30.200.20:FF:000003">
    <property type="entry name" value="Non-specific serine/threonine protein kinase"/>
    <property type="match status" value="1"/>
</dbReference>
<feature type="compositionally biased region" description="Polar residues" evidence="10">
    <location>
        <begin position="1237"/>
        <end position="1249"/>
    </location>
</feature>
<feature type="compositionally biased region" description="Polar residues" evidence="10">
    <location>
        <begin position="768"/>
        <end position="798"/>
    </location>
</feature>
<feature type="compositionally biased region" description="Pro residues" evidence="10">
    <location>
        <begin position="32"/>
        <end position="41"/>
    </location>
</feature>
<dbReference type="Proteomes" id="UP000279236">
    <property type="component" value="Unassembled WGS sequence"/>
</dbReference>
<reference evidence="13 14" key="1">
    <citation type="submission" date="2018-11" db="EMBL/GenBank/DDBJ databases">
        <title>Genome sequence of Apiotrichum porosum DSM 27194.</title>
        <authorList>
            <person name="Aliyu H."/>
            <person name="Gorte O."/>
            <person name="Ochsenreither K."/>
        </authorList>
    </citation>
    <scope>NUCLEOTIDE SEQUENCE [LARGE SCALE GENOMIC DNA]</scope>
    <source>
        <strain evidence="13 14">DSM 27194</strain>
    </source>
</reference>
<feature type="region of interest" description="Disordered" evidence="10">
    <location>
        <begin position="991"/>
        <end position="1054"/>
    </location>
</feature>
<feature type="region of interest" description="Disordered" evidence="10">
    <location>
        <begin position="503"/>
        <end position="636"/>
    </location>
</feature>
<dbReference type="EMBL" id="RSCE01000003">
    <property type="protein sequence ID" value="RSH84522.1"/>
    <property type="molecule type" value="Genomic_DNA"/>
</dbReference>
<evidence type="ECO:0000256" key="8">
    <source>
        <dbReference type="ARBA" id="ARBA00048679"/>
    </source>
</evidence>
<dbReference type="GO" id="GO:0106310">
    <property type="term" value="F:protein serine kinase activity"/>
    <property type="evidence" value="ECO:0007669"/>
    <property type="project" value="RHEA"/>
</dbReference>
<dbReference type="PROSITE" id="PS00108">
    <property type="entry name" value="PROTEIN_KINASE_ST"/>
    <property type="match status" value="1"/>
</dbReference>
<sequence length="1378" mass="149110">MASVLSYSSMSDPFAPPSARKSLDVDPAARYPSPPFSPPAPAGSAQQHSRPSTASTRASASSSSRPQGPRTATYQTMVDEFGTYMPPQGASSSASRQRASAAPTMPLPLPTAEPIASMSTAQASSHSHHAAQHASAAAAAAHAQQRKRQSHNPAALVHASPPKQEYLSDEYVLHPSVHAYKLAHPARPMIALGHYILLQTLGEGEFGKVKLGVHSDYGVEVAIKLIRRGTLDDETRANKVEREIEVLRQLKHPNIVRMLDVIDTAKYIGIVLEFAGGGELFDYILANRYLKEKDASRLFAQLISGVDYLHQKHIVHRDLKLENLLLDKHRNIIITDFGFANRFERDEDDLMSTSCGSPCYAAPELVVTEGLYVGTAVDVWSCGVILYAMLSGYLPYDDDPANPDGDNINLLYKYIMSTPLNFPDHLSHVAKDLLLAMLVPNPQDRGTIAQIEEHLWLAPHHALFERSIEDVELIFADNMIRKSQQAKRDLATRKRLQQEARLVKALQRSQSTAPGSGMAPMLDQRRPKENRHRSALPGTTTMPDYLNNAGHHPPILEAPPAQRRYNPTEMERSGTLPTHLPAMHPPHESIPLAVPDSPTVHRSQSVKRPAEVSVEEPVIARSPPRPKTPMSANKNRHTIQVEYDSDVAWDQAQSGGAEPKRDTPTPSTPPTRALEVPQAGDMEIESSSDLDGSEPKMDISEPATPVSEVVAVVTTPRKPVPKAPSIKDAEAMPPPPVPAARSRTVSTPATPSKRAREDAEAAEVREGLNSTPKANKSTPEPSNNVDRTPRASESQNQRLPPPSAPLPTIDDLPPLPPLPVVRPPATRPTRQRKGMSLDKFGLAKLLGTAPADSNSVPSRQSYVPTSKHTKAQSVSQHPGQYSYNSTIDSRKSMDSKKSRRTTLQLLSNNSRESTPESTGPPATASPQRQASLTTPVVGRQGIQPRPSQDQKSSPSVVTIDSEMQSRPASSSAAKRVMDWFRRKSLAKDTLTSIHHTSSVRGGSPSSPGRPSVSIDRPFHSVSNATTARPPRESFDQVATAGSDEASSVAPTVDTTGPAIVIIPSAKETEAEEEKADEVKEAVRSSKEEQATTATIPTASLPIRQPLAPASSKANVDTKLRVPERVAVPTRSKSQRTPHAQVPLSSSPSSNAATALVSPLTLAAGTRRWDTAGVSAEESKLRVHTGLVDQSALSSRPPPEIMAEVVRVLHEMGMDVKQEGEYRLRCTRARRRKAGPTTGLSLMGSASANKTDGRGLPLPSTASAGGISSLKGMLLRRGSSYSSQHSAAIARSESDLLTSTATTPTPGQTPSPVLGPVNEPLYGEHSIDNGDEVKFVVDLCRIKNLSGLYLLSIKRLRGSVWSFKFIYQTVVERCETLTH</sequence>
<dbReference type="EC" id="2.7.11.1" evidence="1"/>
<dbReference type="RefSeq" id="XP_028477970.1">
    <property type="nucleotide sequence ID" value="XM_028621518.1"/>
</dbReference>
<evidence type="ECO:0000259" key="12">
    <source>
        <dbReference type="PROSITE" id="PS50032"/>
    </source>
</evidence>
<feature type="compositionally biased region" description="Polar residues" evidence="10">
    <location>
        <begin position="1130"/>
        <end position="1151"/>
    </location>
</feature>
<evidence type="ECO:0000256" key="4">
    <source>
        <dbReference type="ARBA" id="ARBA00022741"/>
    </source>
</evidence>
<feature type="compositionally biased region" description="Low complexity" evidence="10">
    <location>
        <begin position="42"/>
        <end position="66"/>
    </location>
</feature>
<dbReference type="PROSITE" id="PS00107">
    <property type="entry name" value="PROTEIN_KINASE_ATP"/>
    <property type="match status" value="1"/>
</dbReference>
<dbReference type="InterPro" id="IPR011009">
    <property type="entry name" value="Kinase-like_dom_sf"/>
</dbReference>
<evidence type="ECO:0000256" key="2">
    <source>
        <dbReference type="ARBA" id="ARBA00022527"/>
    </source>
</evidence>
<evidence type="ECO:0000313" key="13">
    <source>
        <dbReference type="EMBL" id="RSH84522.1"/>
    </source>
</evidence>
<dbReference type="InterPro" id="IPR000719">
    <property type="entry name" value="Prot_kinase_dom"/>
</dbReference>
<dbReference type="SUPFAM" id="SSF56112">
    <property type="entry name" value="Protein kinase-like (PK-like)"/>
    <property type="match status" value="1"/>
</dbReference>
<feature type="compositionally biased region" description="Polar residues" evidence="10">
    <location>
        <begin position="1044"/>
        <end position="1054"/>
    </location>
</feature>
<dbReference type="Pfam" id="PF02149">
    <property type="entry name" value="KA1"/>
    <property type="match status" value="1"/>
</dbReference>
<keyword evidence="2" id="KW-0723">Serine/threonine-protein kinase</keyword>